<gene>
    <name evidence="3" type="ORF">LY89DRAFT_741360</name>
</gene>
<dbReference type="Proteomes" id="UP000070700">
    <property type="component" value="Unassembled WGS sequence"/>
</dbReference>
<proteinExistence type="predicted"/>
<dbReference type="Pfam" id="PF22980">
    <property type="entry name" value="Myb_DNA-bind_8"/>
    <property type="match status" value="1"/>
</dbReference>
<dbReference type="AlphaFoldDB" id="A0A132B9H6"/>
<dbReference type="RefSeq" id="XP_018063417.1">
    <property type="nucleotide sequence ID" value="XM_018220698.1"/>
</dbReference>
<organism evidence="3 4">
    <name type="scientific">Mollisia scopiformis</name>
    <name type="common">Conifer needle endophyte fungus</name>
    <name type="synonym">Phialocephala scopiformis</name>
    <dbReference type="NCBI Taxonomy" id="149040"/>
    <lineage>
        <taxon>Eukaryota</taxon>
        <taxon>Fungi</taxon>
        <taxon>Dikarya</taxon>
        <taxon>Ascomycota</taxon>
        <taxon>Pezizomycotina</taxon>
        <taxon>Leotiomycetes</taxon>
        <taxon>Helotiales</taxon>
        <taxon>Mollisiaceae</taxon>
        <taxon>Mollisia</taxon>
    </lineage>
</organism>
<accession>A0A132B9H6</accession>
<evidence type="ECO:0000256" key="1">
    <source>
        <dbReference type="SAM" id="MobiDB-lite"/>
    </source>
</evidence>
<feature type="compositionally biased region" description="Polar residues" evidence="1">
    <location>
        <begin position="74"/>
        <end position="87"/>
    </location>
</feature>
<sequence>MSDPKVTAKLFLSVITHNKNKADVDWSKVAADMGLGSEGSARVRYHQIKKRFLAAAENSTAEKTDANKDGKVGSGTNVTPSKIMKSTPTKRKKPVQDADMMGNHETHVSSDKSSNTFMSNPKGSDGLLDGFASSNATYFDPPLEDQEDANNHRHDAQEFI</sequence>
<dbReference type="InParanoid" id="A0A132B9H6"/>
<dbReference type="GeneID" id="28830424"/>
<feature type="region of interest" description="Disordered" evidence="1">
    <location>
        <begin position="57"/>
        <end position="160"/>
    </location>
</feature>
<dbReference type="EMBL" id="KQ947433">
    <property type="protein sequence ID" value="KUJ09062.1"/>
    <property type="molecule type" value="Genomic_DNA"/>
</dbReference>
<feature type="compositionally biased region" description="Polar residues" evidence="1">
    <location>
        <begin position="111"/>
        <end position="122"/>
    </location>
</feature>
<reference evidence="3 4" key="1">
    <citation type="submission" date="2015-10" db="EMBL/GenBank/DDBJ databases">
        <title>Full genome of DAOMC 229536 Phialocephala scopiformis, a fungal endophyte of spruce producing the potent anti-insectan compound rugulosin.</title>
        <authorList>
            <consortium name="DOE Joint Genome Institute"/>
            <person name="Walker A.K."/>
            <person name="Frasz S.L."/>
            <person name="Seifert K.A."/>
            <person name="Miller J.D."/>
            <person name="Mondo S.J."/>
            <person name="Labutti K."/>
            <person name="Lipzen A."/>
            <person name="Dockter R."/>
            <person name="Kennedy M."/>
            <person name="Grigoriev I.V."/>
            <person name="Spatafora J.W."/>
        </authorList>
    </citation>
    <scope>NUCLEOTIDE SEQUENCE [LARGE SCALE GENOMIC DNA]</scope>
    <source>
        <strain evidence="3 4">CBS 120377</strain>
    </source>
</reference>
<evidence type="ECO:0000313" key="3">
    <source>
        <dbReference type="EMBL" id="KUJ09062.1"/>
    </source>
</evidence>
<name>A0A132B9H6_MOLSC</name>
<dbReference type="OrthoDB" id="5403747at2759"/>
<dbReference type="KEGG" id="psco:LY89DRAFT_741360"/>
<feature type="domain" description="Myb-like DNA-binding" evidence="2">
    <location>
        <begin position="7"/>
        <end position="52"/>
    </location>
</feature>
<protein>
    <recommendedName>
        <fullName evidence="2">Myb-like DNA-binding domain-containing protein</fullName>
    </recommendedName>
</protein>
<evidence type="ECO:0000259" key="2">
    <source>
        <dbReference type="Pfam" id="PF22980"/>
    </source>
</evidence>
<keyword evidence="4" id="KW-1185">Reference proteome</keyword>
<dbReference type="InterPro" id="IPR054505">
    <property type="entry name" value="Myb_DNA-bind_8"/>
</dbReference>
<feature type="compositionally biased region" description="Basic and acidic residues" evidence="1">
    <location>
        <begin position="60"/>
        <end position="71"/>
    </location>
</feature>
<evidence type="ECO:0000313" key="4">
    <source>
        <dbReference type="Proteomes" id="UP000070700"/>
    </source>
</evidence>
<feature type="compositionally biased region" description="Basic and acidic residues" evidence="1">
    <location>
        <begin position="149"/>
        <end position="160"/>
    </location>
</feature>